<name>A0A9Q3DVI5_9BASI</name>
<evidence type="ECO:0000256" key="3">
    <source>
        <dbReference type="SAM" id="SignalP"/>
    </source>
</evidence>
<dbReference type="OrthoDB" id="2496199at2759"/>
<keyword evidence="5" id="KW-1185">Reference proteome</keyword>
<feature type="transmembrane region" description="Helical" evidence="2">
    <location>
        <begin position="314"/>
        <end position="341"/>
    </location>
</feature>
<gene>
    <name evidence="4" type="ORF">O181_047178</name>
</gene>
<feature type="region of interest" description="Disordered" evidence="1">
    <location>
        <begin position="362"/>
        <end position="390"/>
    </location>
</feature>
<keyword evidence="2" id="KW-0472">Membrane</keyword>
<comment type="caution">
    <text evidence="4">The sequence shown here is derived from an EMBL/GenBank/DDBJ whole genome shotgun (WGS) entry which is preliminary data.</text>
</comment>
<keyword evidence="2" id="KW-0812">Transmembrane</keyword>
<feature type="compositionally biased region" description="Low complexity" evidence="1">
    <location>
        <begin position="362"/>
        <end position="373"/>
    </location>
</feature>
<evidence type="ECO:0000313" key="4">
    <source>
        <dbReference type="EMBL" id="MBW0507463.1"/>
    </source>
</evidence>
<proteinExistence type="predicted"/>
<organism evidence="4 5">
    <name type="scientific">Austropuccinia psidii MF-1</name>
    <dbReference type="NCBI Taxonomy" id="1389203"/>
    <lineage>
        <taxon>Eukaryota</taxon>
        <taxon>Fungi</taxon>
        <taxon>Dikarya</taxon>
        <taxon>Basidiomycota</taxon>
        <taxon>Pucciniomycotina</taxon>
        <taxon>Pucciniomycetes</taxon>
        <taxon>Pucciniales</taxon>
        <taxon>Sphaerophragmiaceae</taxon>
        <taxon>Austropuccinia</taxon>
    </lineage>
</organism>
<feature type="signal peptide" evidence="3">
    <location>
        <begin position="1"/>
        <end position="21"/>
    </location>
</feature>
<feature type="compositionally biased region" description="Polar residues" evidence="1">
    <location>
        <begin position="377"/>
        <end position="390"/>
    </location>
</feature>
<evidence type="ECO:0000256" key="2">
    <source>
        <dbReference type="SAM" id="Phobius"/>
    </source>
</evidence>
<feature type="transmembrane region" description="Helical" evidence="2">
    <location>
        <begin position="204"/>
        <end position="223"/>
    </location>
</feature>
<feature type="transmembrane region" description="Helical" evidence="2">
    <location>
        <begin position="235"/>
        <end position="254"/>
    </location>
</feature>
<dbReference type="AlphaFoldDB" id="A0A9Q3DVI5"/>
<evidence type="ECO:0000256" key="1">
    <source>
        <dbReference type="SAM" id="MobiDB-lite"/>
    </source>
</evidence>
<feature type="transmembrane region" description="Helical" evidence="2">
    <location>
        <begin position="285"/>
        <end position="302"/>
    </location>
</feature>
<accession>A0A9Q3DVI5</accession>
<keyword evidence="3" id="KW-0732">Signal</keyword>
<feature type="chain" id="PRO_5040134960" evidence="3">
    <location>
        <begin position="22"/>
        <end position="435"/>
    </location>
</feature>
<protein>
    <submittedName>
        <fullName evidence="4">Uncharacterized protein</fullName>
    </submittedName>
</protein>
<keyword evidence="2" id="KW-1133">Transmembrane helix</keyword>
<dbReference type="EMBL" id="AVOT02019727">
    <property type="protein sequence ID" value="MBW0507463.1"/>
    <property type="molecule type" value="Genomic_DNA"/>
</dbReference>
<evidence type="ECO:0000313" key="5">
    <source>
        <dbReference type="Proteomes" id="UP000765509"/>
    </source>
</evidence>
<dbReference type="Proteomes" id="UP000765509">
    <property type="component" value="Unassembled WGS sequence"/>
</dbReference>
<reference evidence="4" key="1">
    <citation type="submission" date="2021-03" db="EMBL/GenBank/DDBJ databases">
        <title>Draft genome sequence of rust myrtle Austropuccinia psidii MF-1, a brazilian biotype.</title>
        <authorList>
            <person name="Quecine M.C."/>
            <person name="Pachon D.M.R."/>
            <person name="Bonatelli M.L."/>
            <person name="Correr F.H."/>
            <person name="Franceschini L.M."/>
            <person name="Leite T.F."/>
            <person name="Margarido G.R.A."/>
            <person name="Almeida C.A."/>
            <person name="Ferrarezi J.A."/>
            <person name="Labate C.A."/>
        </authorList>
    </citation>
    <scope>NUCLEOTIDE SEQUENCE</scope>
    <source>
        <strain evidence="4">MF-1</strain>
    </source>
</reference>
<sequence>MCRPASIFFALNLELRSSTVSLVLFAFSVSSPPASHCTVLQPESFGKQPVGYTLYNYFFRLNNLIQPPLSVSRTSSSCHDASRHVLYDDGINDPQDGTIRSHSFHLFMRFSYQLALPLFCIQAIITAHIKYTQGFLSKPLGGLPMPYIFWPEKDQGLILPIYLMQAICWSAETTVHVEELFFWLFLLSLSPTSSGWFKSIYFKSFCFFVIPIFVTSIGIVVGMQEDVLRMEAVLYSFNCILNLILTVLFLWVLYRYPIWLKSLKVSGAPPDLIIRLYGIGELNKVKTAFRFLFIVPLAVLSFDGLSKTQPLNHIMWVVDLLLLSALIGEFVQCLATMAIFFPRNYVKECGFRAGQEVGRLQSNQSESKSYSSKGIYQETNQSGETSSTLTPSGVPLAILQYRSPIEIMQMNMNTKKKSQISATTTKRIEIESMEC</sequence>